<keyword evidence="2" id="KW-0732">Signal</keyword>
<feature type="signal peptide" evidence="2">
    <location>
        <begin position="1"/>
        <end position="20"/>
    </location>
</feature>
<feature type="region of interest" description="Disordered" evidence="1">
    <location>
        <begin position="64"/>
        <end position="95"/>
    </location>
</feature>
<feature type="chain" id="PRO_5045790861" evidence="2">
    <location>
        <begin position="21"/>
        <end position="134"/>
    </location>
</feature>
<organism evidence="3 4">
    <name type="scientific">Orchesella dallaii</name>
    <dbReference type="NCBI Taxonomy" id="48710"/>
    <lineage>
        <taxon>Eukaryota</taxon>
        <taxon>Metazoa</taxon>
        <taxon>Ecdysozoa</taxon>
        <taxon>Arthropoda</taxon>
        <taxon>Hexapoda</taxon>
        <taxon>Collembola</taxon>
        <taxon>Entomobryomorpha</taxon>
        <taxon>Entomobryoidea</taxon>
        <taxon>Orchesellidae</taxon>
        <taxon>Orchesellinae</taxon>
        <taxon>Orchesella</taxon>
    </lineage>
</organism>
<comment type="caution">
    <text evidence="3">The sequence shown here is derived from an EMBL/GenBank/DDBJ whole genome shotgun (WGS) entry which is preliminary data.</text>
</comment>
<reference evidence="3 4" key="1">
    <citation type="submission" date="2024-08" db="EMBL/GenBank/DDBJ databases">
        <authorList>
            <person name="Cucini C."/>
            <person name="Frati F."/>
        </authorList>
    </citation>
    <scope>NUCLEOTIDE SEQUENCE [LARGE SCALE GENOMIC DNA]</scope>
</reference>
<evidence type="ECO:0000313" key="3">
    <source>
        <dbReference type="EMBL" id="CAL8124129.1"/>
    </source>
</evidence>
<name>A0ABP1RE76_9HEXA</name>
<gene>
    <name evidence="3" type="ORF">ODALV1_LOCUS20476</name>
</gene>
<evidence type="ECO:0000256" key="2">
    <source>
        <dbReference type="SAM" id="SignalP"/>
    </source>
</evidence>
<sequence>MNNLFIQVILLGYIIAVTSGNNSTGISLFNDIPDIFGTIFRPPPGTNQDRGLGFKSKSKAPKAKVTFPWAPNPDRTRPAYTDSMRSYESPDEDALGDDYYDDYDFEFAKSGLKNDNFEKKRNAYARKIINRNML</sequence>
<evidence type="ECO:0000256" key="1">
    <source>
        <dbReference type="SAM" id="MobiDB-lite"/>
    </source>
</evidence>
<proteinExistence type="predicted"/>
<dbReference type="Proteomes" id="UP001642540">
    <property type="component" value="Unassembled WGS sequence"/>
</dbReference>
<protein>
    <submittedName>
        <fullName evidence="3">Uncharacterized protein</fullName>
    </submittedName>
</protein>
<keyword evidence="4" id="KW-1185">Reference proteome</keyword>
<dbReference type="EMBL" id="CAXLJM020000068">
    <property type="protein sequence ID" value="CAL8124129.1"/>
    <property type="molecule type" value="Genomic_DNA"/>
</dbReference>
<evidence type="ECO:0000313" key="4">
    <source>
        <dbReference type="Proteomes" id="UP001642540"/>
    </source>
</evidence>
<accession>A0ABP1RE76</accession>